<sequence>MSVVNAGTKGYNFKYADLATLMNHVNKELHVNVRFRSDRDGDMWTQSTVICDENWNETTPPLCEMPVIVVVKKGMTQDDAFYAGVTKARRYSLMGALGIAATEDVELLSNSLKRDTGELSSDSEAKHRVDGILNELAIPKGRESQFISERLRQNVDYAHLTEAQARRFIEWHEQWKKSQTKQTSKENTNE</sequence>
<protein>
    <submittedName>
        <fullName evidence="1">Uncharacterized protein</fullName>
    </submittedName>
</protein>
<accession>A0A5M9ZI95</accession>
<evidence type="ECO:0000313" key="2">
    <source>
        <dbReference type="Proteomes" id="UP000410049"/>
    </source>
</evidence>
<comment type="caution">
    <text evidence="1">The sequence shown here is derived from an EMBL/GenBank/DDBJ whole genome shotgun (WGS) entry which is preliminary data.</text>
</comment>
<dbReference type="EMBL" id="RZUH01000007">
    <property type="protein sequence ID" value="KAA8827195.1"/>
    <property type="molecule type" value="Genomic_DNA"/>
</dbReference>
<name>A0A5M9ZI95_9BIFI</name>
<gene>
    <name evidence="1" type="ORF">EMO91_09080</name>
</gene>
<evidence type="ECO:0000313" key="1">
    <source>
        <dbReference type="EMBL" id="KAA8827195.1"/>
    </source>
</evidence>
<reference evidence="1 2" key="1">
    <citation type="journal article" date="2019" name="Syst. Appl. Microbiol.">
        <title>Characterization of Bifidobacterium species in feaces of the Egyptian fruit bat: Description of B. vespertilionis sp. nov. and B. rousetti sp. nov.</title>
        <authorList>
            <person name="Modesto M."/>
            <person name="Satti M."/>
            <person name="Watanabe K."/>
            <person name="Puglisi E."/>
            <person name="Morelli L."/>
            <person name="Huang C.-H."/>
            <person name="Liou J.-S."/>
            <person name="Miyashita M."/>
            <person name="Tamura T."/>
            <person name="Saito S."/>
            <person name="Mori K."/>
            <person name="Huang L."/>
            <person name="Sciavilla P."/>
            <person name="Sandri C."/>
            <person name="Spiezio C."/>
            <person name="Vitali F."/>
            <person name="Cavalieri D."/>
            <person name="Perpetuini G."/>
            <person name="Tofalo R."/>
            <person name="Bonetti A."/>
            <person name="Arita M."/>
            <person name="Mattarelli P."/>
        </authorList>
    </citation>
    <scope>NUCLEOTIDE SEQUENCE [LARGE SCALE GENOMIC DNA]</scope>
    <source>
        <strain evidence="1 2">RST17</strain>
    </source>
</reference>
<dbReference type="RefSeq" id="WP_150379664.1">
    <property type="nucleotide sequence ID" value="NZ_RZUH01000007.1"/>
</dbReference>
<organism evidence="1 2">
    <name type="scientific">Bifidobacterium myosotis</name>
    <dbReference type="NCBI Taxonomy" id="1630166"/>
    <lineage>
        <taxon>Bacteria</taxon>
        <taxon>Bacillati</taxon>
        <taxon>Actinomycetota</taxon>
        <taxon>Actinomycetes</taxon>
        <taxon>Bifidobacteriales</taxon>
        <taxon>Bifidobacteriaceae</taxon>
        <taxon>Bifidobacterium</taxon>
    </lineage>
</organism>
<dbReference type="Proteomes" id="UP000410049">
    <property type="component" value="Unassembled WGS sequence"/>
</dbReference>
<proteinExistence type="predicted"/>
<dbReference type="AlphaFoldDB" id="A0A5M9ZI95"/>